<dbReference type="PANTHER" id="PTHR47782">
    <property type="entry name" value="ZN(II)2CYS6 TRANSCRIPTION FACTOR (EUROFUNG)-RELATED"/>
    <property type="match status" value="1"/>
</dbReference>
<dbReference type="EMBL" id="KI894022">
    <property type="protein sequence ID" value="OCF24391.1"/>
    <property type="molecule type" value="Genomic_DNA"/>
</dbReference>
<evidence type="ECO:0000313" key="11">
    <source>
        <dbReference type="EMBL" id="WVW84848.1"/>
    </source>
</evidence>
<feature type="region of interest" description="Disordered" evidence="8">
    <location>
        <begin position="254"/>
        <end position="340"/>
    </location>
</feature>
<feature type="compositionally biased region" description="Basic and acidic residues" evidence="8">
    <location>
        <begin position="1"/>
        <end position="10"/>
    </location>
</feature>
<evidence type="ECO:0000256" key="6">
    <source>
        <dbReference type="ARBA" id="ARBA00023163"/>
    </source>
</evidence>
<dbReference type="InterPro" id="IPR052202">
    <property type="entry name" value="Yeast_MetPath_Reg"/>
</dbReference>
<dbReference type="RefSeq" id="XP_019045461.1">
    <property type="nucleotide sequence ID" value="XM_019192464.1"/>
</dbReference>
<dbReference type="SUPFAM" id="SSF57701">
    <property type="entry name" value="Zn2/Cys6 DNA-binding domain"/>
    <property type="match status" value="1"/>
</dbReference>
<dbReference type="GO" id="GO:0008270">
    <property type="term" value="F:zinc ion binding"/>
    <property type="evidence" value="ECO:0007669"/>
    <property type="project" value="InterPro"/>
</dbReference>
<dbReference type="InterPro" id="IPR001138">
    <property type="entry name" value="Zn2Cys6_DnaBD"/>
</dbReference>
<dbReference type="GO" id="GO:0000981">
    <property type="term" value="F:DNA-binding transcription factor activity, RNA polymerase II-specific"/>
    <property type="evidence" value="ECO:0007669"/>
    <property type="project" value="InterPro"/>
</dbReference>
<evidence type="ECO:0000256" key="4">
    <source>
        <dbReference type="ARBA" id="ARBA00023015"/>
    </source>
</evidence>
<dbReference type="CDD" id="cd00067">
    <property type="entry name" value="GAL4"/>
    <property type="match status" value="1"/>
</dbReference>
<dbReference type="STRING" id="1296100.A0A1B9G047"/>
<dbReference type="SMART" id="SM00906">
    <property type="entry name" value="Fungal_trans"/>
    <property type="match status" value="1"/>
</dbReference>
<organism evidence="10">
    <name type="scientific">Kwoniella bestiolae CBS 10118</name>
    <dbReference type="NCBI Taxonomy" id="1296100"/>
    <lineage>
        <taxon>Eukaryota</taxon>
        <taxon>Fungi</taxon>
        <taxon>Dikarya</taxon>
        <taxon>Basidiomycota</taxon>
        <taxon>Agaricomycotina</taxon>
        <taxon>Tremellomycetes</taxon>
        <taxon>Tremellales</taxon>
        <taxon>Cryptococcaceae</taxon>
        <taxon>Kwoniella</taxon>
    </lineage>
</organism>
<dbReference type="Proteomes" id="UP000092730">
    <property type="component" value="Chromosome 5"/>
</dbReference>
<evidence type="ECO:0000313" key="10">
    <source>
        <dbReference type="EMBL" id="OCF24391.1"/>
    </source>
</evidence>
<keyword evidence="5" id="KW-0238">DNA-binding</keyword>
<dbReference type="GO" id="GO:0006351">
    <property type="term" value="P:DNA-templated transcription"/>
    <property type="evidence" value="ECO:0007669"/>
    <property type="project" value="InterPro"/>
</dbReference>
<feature type="compositionally biased region" description="Low complexity" evidence="8">
    <location>
        <begin position="256"/>
        <end position="268"/>
    </location>
</feature>
<feature type="domain" description="Zn(2)-C6 fungal-type" evidence="9">
    <location>
        <begin position="67"/>
        <end position="95"/>
    </location>
</feature>
<keyword evidence="3" id="KW-0862">Zinc</keyword>
<dbReference type="GO" id="GO:0045944">
    <property type="term" value="P:positive regulation of transcription by RNA polymerase II"/>
    <property type="evidence" value="ECO:0007669"/>
    <property type="project" value="TreeGrafter"/>
</dbReference>
<keyword evidence="7" id="KW-0539">Nucleus</keyword>
<evidence type="ECO:0000256" key="7">
    <source>
        <dbReference type="ARBA" id="ARBA00023242"/>
    </source>
</evidence>
<dbReference type="Gene3D" id="4.10.240.10">
    <property type="entry name" value="Zn(2)-C6 fungal-type DNA-binding domain"/>
    <property type="match status" value="1"/>
</dbReference>
<sequence length="1029" mass="111279">MKIPSDRHSSDPSYAPYSVTSPRSSFQQPALPSRTSSSSKKNQAAPPPIKTEDSSTSQYKVARAISSCTRCRSRKQKCDGKLPACSACERAKVECIGFDAISKTNISRNYLHSLEQEVTSLRAQVAALQQNDPIGQTKKYIAANASNAVSSFRSDFPIDPALMGEDGSSTTMRSPLESPSLSSSYGPPQGFAHGHGHHRRHSDYPFPSTPLSSDPPKSPYQSSSRHHHHATGQTVGIQSTSLTRMVHDAAYRTGHASSATSSALNATGAGSGSEKGSSVHGGSTDSPIISNIDPSLQTGSGSPENVLTPRSATAAPLSGQGHKRRPSSSPLANPAQLLSSGIGGVGKSKRRAFSIPPLPPQPAVERLVAAYVDFVGVTGPIIHIPSLGKQLMKIREGTDVEESDIFVVMMVLALSTMASSRFVDPPDELRACSEAFHAEAMKHLDAVFEEQSYVGLQAILLLVWYSLLNPDKGSIWFLVGLATRTCVDLGYHNEHNTQVDQIDSLELDMRRRLFWCTYKMDRLLSQSLGRPPSIPDGFINVPLPSPMHDIDIHPDHYGPLEGETCSYKAVFLHTTKMRQLQSEILFNTYGVHGSTGRIPSEEWRQDCFERLKTWLAEAPEPRGTVSTEGYAISFHNSCLLLFRPSPGCPRPGRSAMATVLTSSSYVIRIYRRMQLNNRISWLWMTSHFSFMAGLSFLYAYFNLYSMGGGPDVPSIEDALMVIDSCLSVLEFLSPRVPSASDCHRTMQALSQAIFEQLSKLDPPPTMGSSTGSPGGRGILRGAPISSSREDPLPNETFPAPLPAVELPYELSLLDNLFRNPMASHNKASEYTSNQKCRNKKKKEEREQVNVDYGGVGNYPPSSSTSHSHSHGHGGNKGYPPNAFHTHSTTSEDVRRAYNGDNLSTRRNSEMDDYNTSGSGSGIGNLLGPYTLAMGLGSSSSTAFGNGATNGNGSTTQTPTFSQPSISQSLNSASDPLTSSNGNSNGERERELPMINGSDGDAGAFDLFNFLMDEDGFAGLDGPSDFSLWS</sequence>
<dbReference type="PROSITE" id="PS50048">
    <property type="entry name" value="ZN2_CY6_FUNGAL_2"/>
    <property type="match status" value="1"/>
</dbReference>
<evidence type="ECO:0000256" key="5">
    <source>
        <dbReference type="ARBA" id="ARBA00023125"/>
    </source>
</evidence>
<dbReference type="GO" id="GO:0043565">
    <property type="term" value="F:sequence-specific DNA binding"/>
    <property type="evidence" value="ECO:0007669"/>
    <property type="project" value="TreeGrafter"/>
</dbReference>
<dbReference type="InterPro" id="IPR007219">
    <property type="entry name" value="XnlR_reg_dom"/>
</dbReference>
<evidence type="ECO:0000256" key="1">
    <source>
        <dbReference type="ARBA" id="ARBA00004123"/>
    </source>
</evidence>
<feature type="region of interest" description="Disordered" evidence="8">
    <location>
        <begin position="824"/>
        <end position="919"/>
    </location>
</feature>
<feature type="compositionally biased region" description="Low complexity" evidence="8">
    <location>
        <begin position="944"/>
        <end position="968"/>
    </location>
</feature>
<keyword evidence="12" id="KW-1185">Reference proteome</keyword>
<feature type="compositionally biased region" description="Polar residues" evidence="8">
    <location>
        <begin position="969"/>
        <end position="984"/>
    </location>
</feature>
<dbReference type="Pfam" id="PF00172">
    <property type="entry name" value="Zn_clus"/>
    <property type="match status" value="1"/>
</dbReference>
<evidence type="ECO:0000259" key="9">
    <source>
        <dbReference type="PROSITE" id="PS50048"/>
    </source>
</evidence>
<keyword evidence="4" id="KW-0805">Transcription regulation</keyword>
<dbReference type="SMART" id="SM00066">
    <property type="entry name" value="GAL4"/>
    <property type="match status" value="1"/>
</dbReference>
<dbReference type="PROSITE" id="PS00463">
    <property type="entry name" value="ZN2_CY6_FUNGAL_1"/>
    <property type="match status" value="1"/>
</dbReference>
<reference evidence="10" key="1">
    <citation type="submission" date="2013-07" db="EMBL/GenBank/DDBJ databases">
        <title>The Genome Sequence of Cryptococcus bestiolae CBS10118.</title>
        <authorList>
            <consortium name="The Broad Institute Genome Sequencing Platform"/>
            <person name="Cuomo C."/>
            <person name="Litvintseva A."/>
            <person name="Chen Y."/>
            <person name="Heitman J."/>
            <person name="Sun S."/>
            <person name="Springer D."/>
            <person name="Dromer F."/>
            <person name="Young S.K."/>
            <person name="Zeng Q."/>
            <person name="Gargeya S."/>
            <person name="Fitzgerald M."/>
            <person name="Abouelleil A."/>
            <person name="Alvarado L."/>
            <person name="Berlin A.M."/>
            <person name="Chapman S.B."/>
            <person name="Dewar J."/>
            <person name="Goldberg J."/>
            <person name="Griggs A."/>
            <person name="Gujja S."/>
            <person name="Hansen M."/>
            <person name="Howarth C."/>
            <person name="Imamovic A."/>
            <person name="Larimer J."/>
            <person name="McCowan C."/>
            <person name="Murphy C."/>
            <person name="Pearson M."/>
            <person name="Priest M."/>
            <person name="Roberts A."/>
            <person name="Saif S."/>
            <person name="Shea T."/>
            <person name="Sykes S."/>
            <person name="Wortman J."/>
            <person name="Nusbaum C."/>
            <person name="Birren B."/>
        </authorList>
    </citation>
    <scope>NUCLEOTIDE SEQUENCE [LARGE SCALE GENOMIC DNA]</scope>
    <source>
        <strain evidence="10">CBS 10118</strain>
    </source>
</reference>
<reference evidence="11" key="2">
    <citation type="submission" date="2013-07" db="EMBL/GenBank/DDBJ databases">
        <authorList>
            <consortium name="The Broad Institute Genome Sequencing Platform"/>
            <person name="Cuomo C."/>
            <person name="Litvintseva A."/>
            <person name="Chen Y."/>
            <person name="Heitman J."/>
            <person name="Sun S."/>
            <person name="Springer D."/>
            <person name="Dromer F."/>
            <person name="Young S.K."/>
            <person name="Zeng Q."/>
            <person name="Gargeya S."/>
            <person name="Fitzgerald M."/>
            <person name="Abouelleil A."/>
            <person name="Alvarado L."/>
            <person name="Berlin A.M."/>
            <person name="Chapman S.B."/>
            <person name="Dewar J."/>
            <person name="Goldberg J."/>
            <person name="Griggs A."/>
            <person name="Gujja S."/>
            <person name="Hansen M."/>
            <person name="Howarth C."/>
            <person name="Imamovic A."/>
            <person name="Larimer J."/>
            <person name="McCowan C."/>
            <person name="Murphy C."/>
            <person name="Pearson M."/>
            <person name="Priest M."/>
            <person name="Roberts A."/>
            <person name="Saif S."/>
            <person name="Shea T."/>
            <person name="Sykes S."/>
            <person name="Wortman J."/>
            <person name="Nusbaum C."/>
            <person name="Birren B."/>
        </authorList>
    </citation>
    <scope>NUCLEOTIDE SEQUENCE</scope>
    <source>
        <strain evidence="11">CBS 10118</strain>
    </source>
</reference>
<dbReference type="GeneID" id="30210250"/>
<dbReference type="CDD" id="cd12148">
    <property type="entry name" value="fungal_TF_MHR"/>
    <property type="match status" value="1"/>
</dbReference>
<feature type="region of interest" description="Disordered" evidence="8">
    <location>
        <begin position="944"/>
        <end position="997"/>
    </location>
</feature>
<evidence type="ECO:0000256" key="2">
    <source>
        <dbReference type="ARBA" id="ARBA00022723"/>
    </source>
</evidence>
<gene>
    <name evidence="10" type="ORF">I302_05851</name>
    <name evidence="11" type="ORF">I302_106883</name>
</gene>
<feature type="compositionally biased region" description="Polar residues" evidence="8">
    <location>
        <begin position="274"/>
        <end position="311"/>
    </location>
</feature>
<dbReference type="AlphaFoldDB" id="A0A1B9G047"/>
<dbReference type="GO" id="GO:0005634">
    <property type="term" value="C:nucleus"/>
    <property type="evidence" value="ECO:0007669"/>
    <property type="project" value="UniProtKB-SubCell"/>
</dbReference>
<feature type="region of interest" description="Disordered" evidence="8">
    <location>
        <begin position="1"/>
        <end position="57"/>
    </location>
</feature>
<evidence type="ECO:0000256" key="8">
    <source>
        <dbReference type="SAM" id="MobiDB-lite"/>
    </source>
</evidence>
<name>A0A1B9G047_9TREE</name>
<feature type="compositionally biased region" description="Polar residues" evidence="8">
    <location>
        <begin position="327"/>
        <end position="339"/>
    </location>
</feature>
<reference evidence="11" key="4">
    <citation type="submission" date="2024-02" db="EMBL/GenBank/DDBJ databases">
        <title>Comparative genomics of Cryptococcus and Kwoniella reveals pathogenesis evolution and contrasting modes of karyotype evolution via chromosome fusion or intercentromeric recombination.</title>
        <authorList>
            <person name="Coelho M.A."/>
            <person name="David-Palma M."/>
            <person name="Shea T."/>
            <person name="Bowers K."/>
            <person name="McGinley-Smith S."/>
            <person name="Mohammad A.W."/>
            <person name="Gnirke A."/>
            <person name="Yurkov A.M."/>
            <person name="Nowrousian M."/>
            <person name="Sun S."/>
            <person name="Cuomo C.A."/>
            <person name="Heitman J."/>
        </authorList>
    </citation>
    <scope>NUCLEOTIDE SEQUENCE</scope>
    <source>
        <strain evidence="11">CBS 10118</strain>
    </source>
</reference>
<protein>
    <submittedName>
        <fullName evidence="10">Fungal specific transcription factor</fullName>
    </submittedName>
</protein>
<dbReference type="KEGG" id="kbi:30210250"/>
<reference evidence="10" key="3">
    <citation type="submission" date="2014-01" db="EMBL/GenBank/DDBJ databases">
        <title>Evolution of pathogenesis and genome organization in the Tremellales.</title>
        <authorList>
            <person name="Cuomo C."/>
            <person name="Litvintseva A."/>
            <person name="Heitman J."/>
            <person name="Chen Y."/>
            <person name="Sun S."/>
            <person name="Springer D."/>
            <person name="Dromer F."/>
            <person name="Young S."/>
            <person name="Zeng Q."/>
            <person name="Chapman S."/>
            <person name="Gujja S."/>
            <person name="Saif S."/>
            <person name="Birren B."/>
        </authorList>
    </citation>
    <scope>NUCLEOTIDE SEQUENCE</scope>
    <source>
        <strain evidence="10">CBS 10118</strain>
    </source>
</reference>
<evidence type="ECO:0000313" key="12">
    <source>
        <dbReference type="Proteomes" id="UP000092730"/>
    </source>
</evidence>
<keyword evidence="6" id="KW-0804">Transcription</keyword>
<feature type="compositionally biased region" description="Low complexity" evidence="8">
    <location>
        <begin position="174"/>
        <end position="184"/>
    </location>
</feature>
<feature type="compositionally biased region" description="Polar residues" evidence="8">
    <location>
        <begin position="231"/>
        <end position="240"/>
    </location>
</feature>
<feature type="compositionally biased region" description="Polar residues" evidence="8">
    <location>
        <begin position="18"/>
        <end position="42"/>
    </location>
</feature>
<accession>A0A1B9G047</accession>
<evidence type="ECO:0000256" key="3">
    <source>
        <dbReference type="ARBA" id="ARBA00022833"/>
    </source>
</evidence>
<dbReference type="InterPro" id="IPR036864">
    <property type="entry name" value="Zn2-C6_fun-type_DNA-bd_sf"/>
</dbReference>
<keyword evidence="2" id="KW-0479">Metal-binding</keyword>
<dbReference type="EMBL" id="CP144545">
    <property type="protein sequence ID" value="WVW84848.1"/>
    <property type="molecule type" value="Genomic_DNA"/>
</dbReference>
<comment type="subcellular location">
    <subcellularLocation>
        <location evidence="1">Nucleus</location>
    </subcellularLocation>
</comment>
<dbReference type="OrthoDB" id="3364175at2759"/>
<dbReference type="PANTHER" id="PTHR47782:SF1">
    <property type="entry name" value="PYRIMIDINE PATHWAY REGULATORY PROTEIN 1"/>
    <property type="match status" value="1"/>
</dbReference>
<proteinExistence type="predicted"/>
<feature type="region of interest" description="Disordered" evidence="8">
    <location>
        <begin position="160"/>
        <end position="240"/>
    </location>
</feature>
<dbReference type="VEuPathDB" id="FungiDB:I302_05851"/>
<feature type="region of interest" description="Disordered" evidence="8">
    <location>
        <begin position="759"/>
        <end position="798"/>
    </location>
</feature>
<dbReference type="Pfam" id="PF04082">
    <property type="entry name" value="Fungal_trans"/>
    <property type="match status" value="1"/>
</dbReference>